<protein>
    <submittedName>
        <fullName evidence="1">Uncharacterized protein</fullName>
    </submittedName>
</protein>
<dbReference type="Proteomes" id="UP000054279">
    <property type="component" value="Unassembled WGS sequence"/>
</dbReference>
<keyword evidence="2" id="KW-1185">Reference proteome</keyword>
<evidence type="ECO:0000313" key="2">
    <source>
        <dbReference type="Proteomes" id="UP000054279"/>
    </source>
</evidence>
<sequence length="225" mass="25863">MPQDPIDEQEQQQSEEQFANTLCNHFAVFQHLWPWEWSPLAYLASHGFVHGIKLCIACGWDVNKIHVGERQCVFTPLSRAMSTPLSRRLAVATVLLEHGTTDVIHMLQPSGYVIQCSPALRHMLFLHRFYPLAKDRNLHEHVIRLLLDHRSLINSPYYEEDIPLVPSTFAAFKNPKLEWAPQLLSEYGGCLDLVFPRPDGLLDSFTGEFMESCVTEYGPRYVNTR</sequence>
<reference evidence="1 2" key="1">
    <citation type="submission" date="2014-06" db="EMBL/GenBank/DDBJ databases">
        <title>Evolutionary Origins and Diversification of the Mycorrhizal Mutualists.</title>
        <authorList>
            <consortium name="DOE Joint Genome Institute"/>
            <consortium name="Mycorrhizal Genomics Consortium"/>
            <person name="Kohler A."/>
            <person name="Kuo A."/>
            <person name="Nagy L.G."/>
            <person name="Floudas D."/>
            <person name="Copeland A."/>
            <person name="Barry K.W."/>
            <person name="Cichocki N."/>
            <person name="Veneault-Fourrey C."/>
            <person name="LaButti K."/>
            <person name="Lindquist E.A."/>
            <person name="Lipzen A."/>
            <person name="Lundell T."/>
            <person name="Morin E."/>
            <person name="Murat C."/>
            <person name="Riley R."/>
            <person name="Ohm R."/>
            <person name="Sun H."/>
            <person name="Tunlid A."/>
            <person name="Henrissat B."/>
            <person name="Grigoriev I.V."/>
            <person name="Hibbett D.S."/>
            <person name="Martin F."/>
        </authorList>
    </citation>
    <scope>NUCLEOTIDE SEQUENCE [LARGE SCALE GENOMIC DNA]</scope>
    <source>
        <strain evidence="1 2">SS14</strain>
    </source>
</reference>
<dbReference type="EMBL" id="KN837661">
    <property type="protein sequence ID" value="KIJ23476.1"/>
    <property type="molecule type" value="Genomic_DNA"/>
</dbReference>
<organism evidence="1 2">
    <name type="scientific">Sphaerobolus stellatus (strain SS14)</name>
    <dbReference type="NCBI Taxonomy" id="990650"/>
    <lineage>
        <taxon>Eukaryota</taxon>
        <taxon>Fungi</taxon>
        <taxon>Dikarya</taxon>
        <taxon>Basidiomycota</taxon>
        <taxon>Agaricomycotina</taxon>
        <taxon>Agaricomycetes</taxon>
        <taxon>Phallomycetidae</taxon>
        <taxon>Geastrales</taxon>
        <taxon>Sphaerobolaceae</taxon>
        <taxon>Sphaerobolus</taxon>
    </lineage>
</organism>
<gene>
    <name evidence="1" type="ORF">M422DRAFT_275929</name>
</gene>
<dbReference type="InterPro" id="IPR036770">
    <property type="entry name" value="Ankyrin_rpt-contain_sf"/>
</dbReference>
<proteinExistence type="predicted"/>
<evidence type="ECO:0000313" key="1">
    <source>
        <dbReference type="EMBL" id="KIJ23476.1"/>
    </source>
</evidence>
<dbReference type="HOGENOM" id="CLU_1120719_0_0_1"/>
<accession>A0A0C9UDI7</accession>
<name>A0A0C9UDI7_SPHS4</name>
<dbReference type="Gene3D" id="1.25.40.20">
    <property type="entry name" value="Ankyrin repeat-containing domain"/>
    <property type="match status" value="1"/>
</dbReference>
<dbReference type="AlphaFoldDB" id="A0A0C9UDI7"/>
<dbReference type="SUPFAM" id="SSF48403">
    <property type="entry name" value="Ankyrin repeat"/>
    <property type="match status" value="1"/>
</dbReference>